<dbReference type="EMBL" id="JABBNB010000008">
    <property type="protein sequence ID" value="NMO01604.1"/>
    <property type="molecule type" value="Genomic_DNA"/>
</dbReference>
<dbReference type="Pfam" id="PF12900">
    <property type="entry name" value="Pyridox_ox_2"/>
    <property type="match status" value="1"/>
</dbReference>
<protein>
    <submittedName>
        <fullName evidence="1">Pyridoxamine 5'-phosphate oxidase family protein</fullName>
    </submittedName>
</protein>
<dbReference type="InterPro" id="IPR012349">
    <property type="entry name" value="Split_barrel_FMN-bd"/>
</dbReference>
<evidence type="ECO:0000313" key="2">
    <source>
        <dbReference type="Proteomes" id="UP000550729"/>
    </source>
</evidence>
<keyword evidence="2" id="KW-1185">Reference proteome</keyword>
<dbReference type="Proteomes" id="UP000550729">
    <property type="component" value="Unassembled WGS sequence"/>
</dbReference>
<dbReference type="SUPFAM" id="SSF50475">
    <property type="entry name" value="FMN-binding split barrel"/>
    <property type="match status" value="1"/>
</dbReference>
<reference evidence="1 2" key="1">
    <citation type="submission" date="2020-04" db="EMBL/GenBank/DDBJ databases">
        <title>Gordonia sp. nov. TBRC 11910.</title>
        <authorList>
            <person name="Suriyachadkun C."/>
        </authorList>
    </citation>
    <scope>NUCLEOTIDE SEQUENCE [LARGE SCALE GENOMIC DNA]</scope>
    <source>
        <strain evidence="1 2">TBRC 11910</strain>
    </source>
</reference>
<dbReference type="InterPro" id="IPR024747">
    <property type="entry name" value="Pyridox_Oxase-rel"/>
</dbReference>
<dbReference type="Gene3D" id="2.30.110.10">
    <property type="entry name" value="Electron Transport, Fmn-binding Protein, Chain A"/>
    <property type="match status" value="1"/>
</dbReference>
<organism evidence="1 2">
    <name type="scientific">Gordonia asplenii</name>
    <dbReference type="NCBI Taxonomy" id="2725283"/>
    <lineage>
        <taxon>Bacteria</taxon>
        <taxon>Bacillati</taxon>
        <taxon>Actinomycetota</taxon>
        <taxon>Actinomycetes</taxon>
        <taxon>Mycobacteriales</taxon>
        <taxon>Gordoniaceae</taxon>
        <taxon>Gordonia</taxon>
    </lineage>
</organism>
<dbReference type="RefSeq" id="WP_170194097.1">
    <property type="nucleotide sequence ID" value="NZ_JABBNB010000008.1"/>
</dbReference>
<proteinExistence type="predicted"/>
<evidence type="ECO:0000313" key="1">
    <source>
        <dbReference type="EMBL" id="NMO01604.1"/>
    </source>
</evidence>
<name>A0A848KRL3_9ACTN</name>
<sequence length="134" mass="14807">MTTSTVELSVAQAWEHLRTEKIGRLITLIDGAVDVYPINYVCSADTIVLRTHPGSKLFGVAVFRDVVFEVDHYDPAEPVAWSVVIHAMAHIDTRISALADADAADLHPIVDIDADDLIVLKPYRVTAREFTLHS</sequence>
<dbReference type="AlphaFoldDB" id="A0A848KRL3"/>
<gene>
    <name evidence="1" type="ORF">HH308_10305</name>
</gene>
<accession>A0A848KRL3</accession>
<comment type="caution">
    <text evidence="1">The sequence shown here is derived from an EMBL/GenBank/DDBJ whole genome shotgun (WGS) entry which is preliminary data.</text>
</comment>